<dbReference type="InterPro" id="IPR051591">
    <property type="entry name" value="UPF0224_FAM112_RNA_Proc"/>
</dbReference>
<dbReference type="GO" id="GO:0008270">
    <property type="term" value="F:zinc ion binding"/>
    <property type="evidence" value="ECO:0007669"/>
    <property type="project" value="UniProtKB-KW"/>
</dbReference>
<feature type="region of interest" description="Disordered" evidence="4">
    <location>
        <begin position="635"/>
        <end position="791"/>
    </location>
</feature>
<dbReference type="OrthoDB" id="69229at2759"/>
<keyword evidence="2" id="KW-0863">Zinc-finger</keyword>
<evidence type="ECO:0000256" key="2">
    <source>
        <dbReference type="ARBA" id="ARBA00022771"/>
    </source>
</evidence>
<gene>
    <name evidence="6" type="ORF">NE237_016062</name>
</gene>
<evidence type="ECO:0000313" key="6">
    <source>
        <dbReference type="EMBL" id="KAJ4969361.1"/>
    </source>
</evidence>
<evidence type="ECO:0000256" key="4">
    <source>
        <dbReference type="SAM" id="MobiDB-lite"/>
    </source>
</evidence>
<keyword evidence="7" id="KW-1185">Reference proteome</keyword>
<accession>A0A9Q0KFG1</accession>
<feature type="compositionally biased region" description="Basic and acidic residues" evidence="4">
    <location>
        <begin position="741"/>
        <end position="758"/>
    </location>
</feature>
<dbReference type="Proteomes" id="UP001141806">
    <property type="component" value="Unassembled WGS sequence"/>
</dbReference>
<name>A0A9Q0KFG1_9MAGN</name>
<dbReference type="PANTHER" id="PTHR21402:SF10">
    <property type="entry name" value="U11_U12 SMALL NUCLEAR RIBONUCLEOPROTEIN 48 KDA PROTEIN"/>
    <property type="match status" value="1"/>
</dbReference>
<proteinExistence type="predicted"/>
<feature type="compositionally biased region" description="Basic and acidic residues" evidence="4">
    <location>
        <begin position="769"/>
        <end position="780"/>
    </location>
</feature>
<evidence type="ECO:0000313" key="7">
    <source>
        <dbReference type="Proteomes" id="UP001141806"/>
    </source>
</evidence>
<dbReference type="InterPro" id="IPR022776">
    <property type="entry name" value="TRM13/UPF0224_CHHC_Znf_dom"/>
</dbReference>
<keyword evidence="3" id="KW-0862">Zinc</keyword>
<dbReference type="PROSITE" id="PS51800">
    <property type="entry name" value="ZF_CHHC_U11_48K"/>
    <property type="match status" value="1"/>
</dbReference>
<evidence type="ECO:0000256" key="3">
    <source>
        <dbReference type="ARBA" id="ARBA00022833"/>
    </source>
</evidence>
<feature type="domain" description="CHHC U11-48K-type" evidence="5">
    <location>
        <begin position="95"/>
        <end position="122"/>
    </location>
</feature>
<comment type="caution">
    <text evidence="6">The sequence shown here is derived from an EMBL/GenBank/DDBJ whole genome shotgun (WGS) entry which is preliminary data.</text>
</comment>
<keyword evidence="1" id="KW-0479">Metal-binding</keyword>
<sequence>MNHPNPFLSRYSFNILPQNPNPIPNPDYSYALPQPPQALLPKPSTSDTISVSPSNPDLQTTISILKDFNDLAETTFKSVSDLLYSGKPSVHNHDFSTCPFDSRHKMPPEFLFRHYLQCPSSPCVIDLGLLEPLRYPNSLKSEEELRTENRFVRPLQDFDSDLFFSLDDYEDIGLNFFYRDCPGVVSSSEQDASKKTFILPGVLSVECANFISKGDQKSRELGRGDLRILPSELWALRNEVELWSDFPSSYSYTVCRVVMCLQMISEADILKWVISNSPFYGVVIDVPIRDHIFVLLKLCLKAISREALRSSELVSSTDSNQGNEDLIPKSLSFKCPVMVEVMLWVSSQLSVLYGEANGRLFSINMLKHCLLNAASHSLFFPLSPKETVAIGSGEASPTLNASVSDMGGQVLYPVVNVDVKDKESFKDDNASTGLVFVSQVAAAIAALNERSLLEEKIKGLRFGGSLPKYQLIAEHSNLSMRADEERQKRPNYCPIIEHDGLYWQHSGNQESGKIKTREELLAEERDYKRRRMSYRGKKVKRTKTQVIRDIIEEHMEAIKQAGGIGCFVKGPSDIGMLPSGSVSACNMAADANDSEKNAFGLIEPSRGNSHSYKKQLHYDNEITYTCSGDTLSNDRLSLNNGSRSSHQRQRSESLGHREPPEICRRGIDRDSRDRHEREYSSRSPEYYKSHTQSYERHRRRRERDDENVARSKYDERSRSSSHRSGHHDNTPFASDSISASDLHDKKHNKLSEIKDSRRERTHRSNLSESKIRDTFEDRYDPSGSYNRYDPV</sequence>
<dbReference type="EMBL" id="JAMYWD010000006">
    <property type="protein sequence ID" value="KAJ4969361.1"/>
    <property type="molecule type" value="Genomic_DNA"/>
</dbReference>
<feature type="compositionally biased region" description="Basic and acidic residues" evidence="4">
    <location>
        <begin position="649"/>
        <end position="688"/>
    </location>
</feature>
<feature type="compositionally biased region" description="Basic and acidic residues" evidence="4">
    <location>
        <begin position="702"/>
        <end position="718"/>
    </location>
</feature>
<evidence type="ECO:0000256" key="1">
    <source>
        <dbReference type="ARBA" id="ARBA00022723"/>
    </source>
</evidence>
<evidence type="ECO:0000259" key="5">
    <source>
        <dbReference type="PROSITE" id="PS51800"/>
    </source>
</evidence>
<protein>
    <recommendedName>
        <fullName evidence="5">CHHC U11-48K-type domain-containing protein</fullName>
    </recommendedName>
</protein>
<dbReference type="PANTHER" id="PTHR21402">
    <property type="entry name" value="GAMETOCYTE SPECIFIC FACTOR 1-RELATED"/>
    <property type="match status" value="1"/>
</dbReference>
<reference evidence="6" key="1">
    <citation type="journal article" date="2023" name="Plant J.">
        <title>The genome of the king protea, Protea cynaroides.</title>
        <authorList>
            <person name="Chang J."/>
            <person name="Duong T.A."/>
            <person name="Schoeman C."/>
            <person name="Ma X."/>
            <person name="Roodt D."/>
            <person name="Barker N."/>
            <person name="Li Z."/>
            <person name="Van de Peer Y."/>
            <person name="Mizrachi E."/>
        </authorList>
    </citation>
    <scope>NUCLEOTIDE SEQUENCE</scope>
    <source>
        <tissue evidence="6">Young leaves</tissue>
    </source>
</reference>
<organism evidence="6 7">
    <name type="scientific">Protea cynaroides</name>
    <dbReference type="NCBI Taxonomy" id="273540"/>
    <lineage>
        <taxon>Eukaryota</taxon>
        <taxon>Viridiplantae</taxon>
        <taxon>Streptophyta</taxon>
        <taxon>Embryophyta</taxon>
        <taxon>Tracheophyta</taxon>
        <taxon>Spermatophyta</taxon>
        <taxon>Magnoliopsida</taxon>
        <taxon>Proteales</taxon>
        <taxon>Proteaceae</taxon>
        <taxon>Protea</taxon>
    </lineage>
</organism>
<dbReference type="AlphaFoldDB" id="A0A9Q0KFG1"/>